<evidence type="ECO:0000256" key="4">
    <source>
        <dbReference type="ARBA" id="ARBA00022980"/>
    </source>
</evidence>
<dbReference type="GO" id="GO:0042254">
    <property type="term" value="P:ribosome biogenesis"/>
    <property type="evidence" value="ECO:0007669"/>
    <property type="project" value="UniProtKB-ARBA"/>
</dbReference>
<dbReference type="PROSITE" id="PS00585">
    <property type="entry name" value="RIBOSOMAL_S5"/>
    <property type="match status" value="1"/>
</dbReference>
<dbReference type="InterPro" id="IPR020568">
    <property type="entry name" value="Ribosomal_Su5_D2-typ_SF"/>
</dbReference>
<comment type="similarity">
    <text evidence="1 8 9">Belongs to the universal ribosomal protein uS5 family.</text>
</comment>
<dbReference type="EMBL" id="PGTM01000001">
    <property type="protein sequence ID" value="PJF37466.1"/>
    <property type="molecule type" value="Genomic_DNA"/>
</dbReference>
<dbReference type="EMBL" id="PGTL01000012">
    <property type="protein sequence ID" value="PJF42640.1"/>
    <property type="molecule type" value="Genomic_DNA"/>
</dbReference>
<dbReference type="Proteomes" id="UP000228947">
    <property type="component" value="Unassembled WGS sequence"/>
</dbReference>
<comment type="caution">
    <text evidence="13">The sequence shown here is derived from an EMBL/GenBank/DDBJ whole genome shotgun (WGS) entry which is preliminary data.</text>
</comment>
<dbReference type="GO" id="GO:0005737">
    <property type="term" value="C:cytoplasm"/>
    <property type="evidence" value="ECO:0007669"/>
    <property type="project" value="UniProtKB-ARBA"/>
</dbReference>
<dbReference type="InterPro" id="IPR018192">
    <property type="entry name" value="Ribosomal_uS5_N_CS"/>
</dbReference>
<keyword evidence="5 8" id="KW-0687">Ribonucleoprotein</keyword>
<evidence type="ECO:0000256" key="10">
    <source>
        <dbReference type="SAM" id="MobiDB-lite"/>
    </source>
</evidence>
<dbReference type="InterPro" id="IPR000851">
    <property type="entry name" value="Ribosomal_uS5"/>
</dbReference>
<evidence type="ECO:0000313" key="14">
    <source>
        <dbReference type="Proteomes" id="UP000228947"/>
    </source>
</evidence>
<evidence type="ECO:0000256" key="7">
    <source>
        <dbReference type="ARBA" id="ARBA00062000"/>
    </source>
</evidence>
<accession>A0A2M8PIU7</accession>
<dbReference type="Gene3D" id="3.30.230.10">
    <property type="match status" value="1"/>
</dbReference>
<dbReference type="GO" id="GO:0006412">
    <property type="term" value="P:translation"/>
    <property type="evidence" value="ECO:0007669"/>
    <property type="project" value="UniProtKB-UniRule"/>
</dbReference>
<dbReference type="InterPro" id="IPR013810">
    <property type="entry name" value="Ribosomal_uS5_N"/>
</dbReference>
<dbReference type="FunFam" id="3.30.160.20:FF:000001">
    <property type="entry name" value="30S ribosomal protein S5"/>
    <property type="match status" value="1"/>
</dbReference>
<comment type="subunit">
    <text evidence="7 8">Part of the 30S ribosomal subunit. Contacts proteins S4 and S8.</text>
</comment>
<dbReference type="Pfam" id="PF03719">
    <property type="entry name" value="Ribosomal_S5_C"/>
    <property type="match status" value="1"/>
</dbReference>
<dbReference type="Proteomes" id="UP000229681">
    <property type="component" value="Unassembled WGS sequence"/>
</dbReference>
<keyword evidence="4 8" id="KW-0689">Ribosomal protein</keyword>
<evidence type="ECO:0000256" key="1">
    <source>
        <dbReference type="ARBA" id="ARBA00008945"/>
    </source>
</evidence>
<dbReference type="HAMAP" id="MF_01307_B">
    <property type="entry name" value="Ribosomal_uS5_B"/>
    <property type="match status" value="1"/>
</dbReference>
<evidence type="ECO:0000256" key="6">
    <source>
        <dbReference type="ARBA" id="ARBA00035255"/>
    </source>
</evidence>
<evidence type="ECO:0000256" key="8">
    <source>
        <dbReference type="HAMAP-Rule" id="MF_01307"/>
    </source>
</evidence>
<evidence type="ECO:0000313" key="13">
    <source>
        <dbReference type="EMBL" id="PJF42640.1"/>
    </source>
</evidence>
<dbReference type="InterPro" id="IPR005324">
    <property type="entry name" value="Ribosomal_uS5_C"/>
</dbReference>
<reference evidence="14 15" key="1">
    <citation type="submission" date="2017-11" db="EMBL/GenBank/DDBJ databases">
        <title>Evolution of Phototrophy in the Chloroflexi Phylum Driven by Horizontal Gene Transfer.</title>
        <authorList>
            <person name="Ward L.M."/>
            <person name="Hemp J."/>
            <person name="Shih P.M."/>
            <person name="Mcglynn S.E."/>
            <person name="Fischer W."/>
        </authorList>
    </citation>
    <scope>NUCLEOTIDE SEQUENCE [LARGE SCALE GENOMIC DNA]</scope>
    <source>
        <strain evidence="13">CP1_1M</strain>
        <strain evidence="12">JP3_13</strain>
    </source>
</reference>
<evidence type="ECO:0000256" key="9">
    <source>
        <dbReference type="RuleBase" id="RU003823"/>
    </source>
</evidence>
<evidence type="ECO:0000256" key="5">
    <source>
        <dbReference type="ARBA" id="ARBA00023274"/>
    </source>
</evidence>
<keyword evidence="2 8" id="KW-0699">rRNA-binding</keyword>
<dbReference type="SUPFAM" id="SSF54211">
    <property type="entry name" value="Ribosomal protein S5 domain 2-like"/>
    <property type="match status" value="1"/>
</dbReference>
<name>A0A2M8PYN7_9CHLR</name>
<protein>
    <recommendedName>
        <fullName evidence="6 8">Small ribosomal subunit protein uS5</fullName>
    </recommendedName>
</protein>
<proteinExistence type="inferred from homology"/>
<evidence type="ECO:0000313" key="15">
    <source>
        <dbReference type="Proteomes" id="UP000229681"/>
    </source>
</evidence>
<gene>
    <name evidence="8" type="primary">rpsE</name>
    <name evidence="12" type="ORF">CUN49_00155</name>
    <name evidence="13" type="ORF">CUN50_03425</name>
</gene>
<dbReference type="PANTHER" id="PTHR48277">
    <property type="entry name" value="MITOCHONDRIAL RIBOSOMAL PROTEIN S5"/>
    <property type="match status" value="1"/>
</dbReference>
<comment type="function">
    <text evidence="8">With S4 and S12 plays an important role in translational accuracy.</text>
</comment>
<dbReference type="GO" id="GO:0019843">
    <property type="term" value="F:rRNA binding"/>
    <property type="evidence" value="ECO:0007669"/>
    <property type="project" value="UniProtKB-UniRule"/>
</dbReference>
<dbReference type="NCBIfam" id="TIGR01021">
    <property type="entry name" value="rpsE_bact"/>
    <property type="match status" value="1"/>
</dbReference>
<keyword evidence="3 8" id="KW-0694">RNA-binding</keyword>
<dbReference type="FunFam" id="3.30.230.10:FF:000002">
    <property type="entry name" value="30S ribosomal protein S5"/>
    <property type="match status" value="1"/>
</dbReference>
<dbReference type="GO" id="GO:0015935">
    <property type="term" value="C:small ribosomal subunit"/>
    <property type="evidence" value="ECO:0007669"/>
    <property type="project" value="InterPro"/>
</dbReference>
<accession>A0A2M8PYN7</accession>
<dbReference type="Pfam" id="PF00333">
    <property type="entry name" value="Ribosomal_S5"/>
    <property type="match status" value="1"/>
</dbReference>
<dbReference type="AlphaFoldDB" id="A0A2M8PYN7"/>
<evidence type="ECO:0000313" key="12">
    <source>
        <dbReference type="EMBL" id="PJF37466.1"/>
    </source>
</evidence>
<organism evidence="13 14">
    <name type="scientific">Candidatus Thermofonsia Clade 1 bacterium</name>
    <dbReference type="NCBI Taxonomy" id="2364210"/>
    <lineage>
        <taxon>Bacteria</taxon>
        <taxon>Bacillati</taxon>
        <taxon>Chloroflexota</taxon>
        <taxon>Candidatus Thermofontia</taxon>
        <taxon>Candidatus Thermofonsia Clade 1</taxon>
    </lineage>
</organism>
<evidence type="ECO:0000259" key="11">
    <source>
        <dbReference type="PROSITE" id="PS50881"/>
    </source>
</evidence>
<dbReference type="InterPro" id="IPR005712">
    <property type="entry name" value="Ribosomal_uS5_bac-type"/>
</dbReference>
<sequence length="201" mass="22179">MTNKSERNERAPRPERGSSGERRPRRERREREEEREELEERVVDISRVAKVVKGGRRFAFRTVVIVGDKHGRVGLGIGKSRGVPDSIRKGTEQARKRMVQVQLAGTTIPHQVVARHGGAVVMLRPASPGTGVIAGGGVRAVLEAVGVRDVLSKSQGSSNLLNVALATLKALQQLKSAEEVARVRGMTVQEVQPFWLRRRTE</sequence>
<feature type="domain" description="S5 DRBM" evidence="11">
    <location>
        <begin position="38"/>
        <end position="101"/>
    </location>
</feature>
<dbReference type="PANTHER" id="PTHR48277:SF1">
    <property type="entry name" value="MITOCHONDRIAL RIBOSOMAL PROTEIN S5"/>
    <property type="match status" value="1"/>
</dbReference>
<evidence type="ECO:0000256" key="2">
    <source>
        <dbReference type="ARBA" id="ARBA00022730"/>
    </source>
</evidence>
<dbReference type="InterPro" id="IPR014721">
    <property type="entry name" value="Ribsml_uS5_D2-typ_fold_subgr"/>
</dbReference>
<dbReference type="SUPFAM" id="SSF54768">
    <property type="entry name" value="dsRNA-binding domain-like"/>
    <property type="match status" value="1"/>
</dbReference>
<dbReference type="GO" id="GO:0003735">
    <property type="term" value="F:structural constituent of ribosome"/>
    <property type="evidence" value="ECO:0007669"/>
    <property type="project" value="UniProtKB-UniRule"/>
</dbReference>
<dbReference type="PROSITE" id="PS50881">
    <property type="entry name" value="S5_DSRBD"/>
    <property type="match status" value="1"/>
</dbReference>
<dbReference type="Gene3D" id="3.30.160.20">
    <property type="match status" value="1"/>
</dbReference>
<comment type="domain">
    <text evidence="8">The N-terminal domain interacts with the head of the 30S subunit; the C-terminal domain interacts with the body and contacts protein S4. The interaction surface between S4 and S5 is involved in control of translational fidelity.</text>
</comment>
<comment type="function">
    <text evidence="8">Located at the back of the 30S subunit body where it stabilizes the conformation of the head with respect to the body.</text>
</comment>
<feature type="region of interest" description="Disordered" evidence="10">
    <location>
        <begin position="1"/>
        <end position="39"/>
    </location>
</feature>
<evidence type="ECO:0000256" key="3">
    <source>
        <dbReference type="ARBA" id="ARBA00022884"/>
    </source>
</evidence>